<accession>A0ABS8IWB0</accession>
<feature type="signal peptide" evidence="1">
    <location>
        <begin position="1"/>
        <end position="22"/>
    </location>
</feature>
<evidence type="ECO:0000256" key="1">
    <source>
        <dbReference type="SAM" id="SignalP"/>
    </source>
</evidence>
<dbReference type="EMBL" id="JAJHPV010000013">
    <property type="protein sequence ID" value="MCC6071530.1"/>
    <property type="molecule type" value="Genomic_DNA"/>
</dbReference>
<protein>
    <submittedName>
        <fullName evidence="2">Pilus assembly protein</fullName>
    </submittedName>
</protein>
<reference evidence="2 3" key="1">
    <citation type="submission" date="2021-11" db="EMBL/GenBank/DDBJ databases">
        <authorList>
            <person name="Huq M.A."/>
        </authorList>
    </citation>
    <scope>NUCLEOTIDE SEQUENCE [LARGE SCALE GENOMIC DNA]</scope>
    <source>
        <strain evidence="2 3">MAHUQ-52</strain>
    </source>
</reference>
<keyword evidence="3" id="KW-1185">Reference proteome</keyword>
<gene>
    <name evidence="2" type="ORF">LMJ30_11225</name>
</gene>
<name>A0ABS8IWB0_9BURK</name>
<feature type="chain" id="PRO_5047488756" evidence="1">
    <location>
        <begin position="23"/>
        <end position="93"/>
    </location>
</feature>
<sequence>MHTNLIARAVLLGAALSAAGCAMPPNEPAPPLGAIVSLTMAQQVMNPAAGINPDPVSGIDGKAAKSGYDAYQKSFRAPVPQQNVFTIGVAGNR</sequence>
<evidence type="ECO:0000313" key="2">
    <source>
        <dbReference type="EMBL" id="MCC6071530.1"/>
    </source>
</evidence>
<organism evidence="2 3">
    <name type="scientific">Massilia agrisoli</name>
    <dbReference type="NCBI Taxonomy" id="2892444"/>
    <lineage>
        <taxon>Bacteria</taxon>
        <taxon>Pseudomonadati</taxon>
        <taxon>Pseudomonadota</taxon>
        <taxon>Betaproteobacteria</taxon>
        <taxon>Burkholderiales</taxon>
        <taxon>Oxalobacteraceae</taxon>
        <taxon>Telluria group</taxon>
        <taxon>Massilia</taxon>
    </lineage>
</organism>
<proteinExistence type="predicted"/>
<keyword evidence="1" id="KW-0732">Signal</keyword>
<comment type="caution">
    <text evidence="2">The sequence shown here is derived from an EMBL/GenBank/DDBJ whole genome shotgun (WGS) entry which is preliminary data.</text>
</comment>
<dbReference type="RefSeq" id="WP_229432437.1">
    <property type="nucleotide sequence ID" value="NZ_JAJHPV010000013.1"/>
</dbReference>
<dbReference type="Proteomes" id="UP001198701">
    <property type="component" value="Unassembled WGS sequence"/>
</dbReference>
<evidence type="ECO:0000313" key="3">
    <source>
        <dbReference type="Proteomes" id="UP001198701"/>
    </source>
</evidence>